<comment type="caution">
    <text evidence="1">The sequence shown here is derived from an EMBL/GenBank/DDBJ whole genome shotgun (WGS) entry which is preliminary data.</text>
</comment>
<organism evidence="1 2">
    <name type="scientific">Leucobacter iarius</name>
    <dbReference type="NCBI Taxonomy" id="333963"/>
    <lineage>
        <taxon>Bacteria</taxon>
        <taxon>Bacillati</taxon>
        <taxon>Actinomycetota</taxon>
        <taxon>Actinomycetes</taxon>
        <taxon>Micrococcales</taxon>
        <taxon>Microbacteriaceae</taxon>
        <taxon>Leucobacter</taxon>
    </lineage>
</organism>
<accession>A0ABP4Y0V3</accession>
<protein>
    <submittedName>
        <fullName evidence="1">Uncharacterized protein</fullName>
    </submittedName>
</protein>
<sequence>MNGEDRVVSETASIPGRTVLTGRALHRLAVALVRENARVPSVSVSVSLSDRAGRLAASVVVPVAMEAGMPDTLIERGSALRTALTEGMRALAERDVASVDVRFAGVRDARKGRVT</sequence>
<dbReference type="Proteomes" id="UP001500851">
    <property type="component" value="Unassembled WGS sequence"/>
</dbReference>
<evidence type="ECO:0000313" key="2">
    <source>
        <dbReference type="Proteomes" id="UP001500851"/>
    </source>
</evidence>
<keyword evidence="2" id="KW-1185">Reference proteome</keyword>
<proteinExistence type="predicted"/>
<gene>
    <name evidence="1" type="ORF">GCM10009768_31590</name>
</gene>
<dbReference type="RefSeq" id="WP_344033590.1">
    <property type="nucleotide sequence ID" value="NZ_BAAAOB010000006.1"/>
</dbReference>
<name>A0ABP4Y0V3_9MICO</name>
<evidence type="ECO:0000313" key="1">
    <source>
        <dbReference type="EMBL" id="GAA1800281.1"/>
    </source>
</evidence>
<reference evidence="2" key="1">
    <citation type="journal article" date="2019" name="Int. J. Syst. Evol. Microbiol.">
        <title>The Global Catalogue of Microorganisms (GCM) 10K type strain sequencing project: providing services to taxonomists for standard genome sequencing and annotation.</title>
        <authorList>
            <consortium name="The Broad Institute Genomics Platform"/>
            <consortium name="The Broad Institute Genome Sequencing Center for Infectious Disease"/>
            <person name="Wu L."/>
            <person name="Ma J."/>
        </authorList>
    </citation>
    <scope>NUCLEOTIDE SEQUENCE [LARGE SCALE GENOMIC DNA]</scope>
    <source>
        <strain evidence="2">JCM 14736</strain>
    </source>
</reference>
<dbReference type="EMBL" id="BAAAOB010000006">
    <property type="protein sequence ID" value="GAA1800281.1"/>
    <property type="molecule type" value="Genomic_DNA"/>
</dbReference>